<dbReference type="InterPro" id="IPR023122">
    <property type="entry name" value="NE1680-like_sf"/>
</dbReference>
<dbReference type="AlphaFoldDB" id="A0A1I4W021"/>
<protein>
    <recommendedName>
        <fullName evidence="3">DUF2024 domain-containing protein</fullName>
    </recommendedName>
</protein>
<evidence type="ECO:0000313" key="2">
    <source>
        <dbReference type="Proteomes" id="UP000198769"/>
    </source>
</evidence>
<dbReference type="Gene3D" id="3.10.510.10">
    <property type="entry name" value="NE1680-like"/>
    <property type="match status" value="1"/>
</dbReference>
<proteinExistence type="predicted"/>
<dbReference type="OrthoDB" id="9795699at2"/>
<dbReference type="EMBL" id="FOVD01000001">
    <property type="protein sequence ID" value="SFN06616.1"/>
    <property type="molecule type" value="Genomic_DNA"/>
</dbReference>
<sequence>MKIAVWDTYVTKKDGTVMHFDILVPDHINDTKTIFEHGQNYLVQKGQQGQALTAKECNLCHMEEATPDIKNKIDQKGYDIIEMEGCN</sequence>
<dbReference type="InterPro" id="IPR018592">
    <property type="entry name" value="DUF2024"/>
</dbReference>
<evidence type="ECO:0000313" key="1">
    <source>
        <dbReference type="EMBL" id="SFN06616.1"/>
    </source>
</evidence>
<gene>
    <name evidence="1" type="ORF">SAMN05421594_0765</name>
</gene>
<dbReference type="Pfam" id="PF09630">
    <property type="entry name" value="DUF2024"/>
    <property type="match status" value="1"/>
</dbReference>
<organism evidence="1 2">
    <name type="scientific">Chryseobacterium oleae</name>
    <dbReference type="NCBI Taxonomy" id="491207"/>
    <lineage>
        <taxon>Bacteria</taxon>
        <taxon>Pseudomonadati</taxon>
        <taxon>Bacteroidota</taxon>
        <taxon>Flavobacteriia</taxon>
        <taxon>Flavobacteriales</taxon>
        <taxon>Weeksellaceae</taxon>
        <taxon>Chryseobacterium group</taxon>
        <taxon>Chryseobacterium</taxon>
    </lineage>
</organism>
<name>A0A1I4W021_CHROL</name>
<dbReference type="SUPFAM" id="SSF160766">
    <property type="entry name" value="NE1680-like"/>
    <property type="match status" value="1"/>
</dbReference>
<accession>A0A1I4W021</accession>
<dbReference type="Proteomes" id="UP000198769">
    <property type="component" value="Unassembled WGS sequence"/>
</dbReference>
<evidence type="ECO:0008006" key="3">
    <source>
        <dbReference type="Google" id="ProtNLM"/>
    </source>
</evidence>
<dbReference type="RefSeq" id="WP_090023098.1">
    <property type="nucleotide sequence ID" value="NZ_FOVD01000001.1"/>
</dbReference>
<keyword evidence="2" id="KW-1185">Reference proteome</keyword>
<reference evidence="2" key="1">
    <citation type="submission" date="2016-10" db="EMBL/GenBank/DDBJ databases">
        <authorList>
            <person name="Varghese N."/>
            <person name="Submissions S."/>
        </authorList>
    </citation>
    <scope>NUCLEOTIDE SEQUENCE [LARGE SCALE GENOMIC DNA]</scope>
    <source>
        <strain evidence="2">DSM 25575</strain>
    </source>
</reference>